<dbReference type="InterPro" id="IPR004511">
    <property type="entry name" value="PAPS/APS_Rdtase"/>
</dbReference>
<organism evidence="8 9">
    <name type="scientific">Chryseobacterium daecheongense</name>
    <dbReference type="NCBI Taxonomy" id="192389"/>
    <lineage>
        <taxon>Bacteria</taxon>
        <taxon>Pseudomonadati</taxon>
        <taxon>Bacteroidota</taxon>
        <taxon>Flavobacteriia</taxon>
        <taxon>Flavobacteriales</taxon>
        <taxon>Weeksellaceae</taxon>
        <taxon>Chryseobacterium group</taxon>
        <taxon>Chryseobacterium</taxon>
    </lineage>
</organism>
<evidence type="ECO:0000313" key="9">
    <source>
        <dbReference type="Proteomes" id="UP000295709"/>
    </source>
</evidence>
<comment type="similarity">
    <text evidence="1 6">Belongs to the PAPS reductase family. CysH subfamily.</text>
</comment>
<dbReference type="InterPro" id="IPR002500">
    <property type="entry name" value="PAPS_reduct_dom"/>
</dbReference>
<evidence type="ECO:0000256" key="1">
    <source>
        <dbReference type="ARBA" id="ARBA00009732"/>
    </source>
</evidence>
<feature type="binding site" evidence="6">
    <location>
        <position position="139"/>
    </location>
    <ligand>
        <name>[4Fe-4S] cluster</name>
        <dbReference type="ChEBI" id="CHEBI:49883"/>
    </ligand>
</feature>
<keyword evidence="4 6" id="KW-0408">Iron</keyword>
<dbReference type="PANTHER" id="PTHR46482:SF9">
    <property type="entry name" value="5'-ADENYLYLSULFATE REDUCTASE 1, CHLOROPLASTIC"/>
    <property type="match status" value="1"/>
</dbReference>
<comment type="subcellular location">
    <subcellularLocation>
        <location evidence="6">Cytoplasm</location>
    </subcellularLocation>
</comment>
<keyword evidence="6" id="KW-0963">Cytoplasm</keyword>
<sequence>MIGYIELIFIFASINFNVTMGNHLKTEFETLLGEASNAAFQNNLLSVLVEKFPNQVIFSTSFSYEDQVVTHLIKDLDVSIFTLDTGRLFEQTYETWAATKAFFKKEIKAYYPDTGELQKFVTENGPDSFYQSVEKRKACCNIRKVHPLKKALQGYSVWITGLRSEHSLNRQNMPQLEWDEDNKIIKYHPILHWTTQEVTDYVQKHQLPYNYLHKQGFASIGCAPCTRAIQEGEDFRAGRWWWEDANKKECGLHIHQ</sequence>
<protein>
    <recommendedName>
        <fullName evidence="6">Adenosine 5'-phosphosulfate reductase</fullName>
        <shortName evidence="6">APS reductase</shortName>
        <ecNumber evidence="6">1.8.4.10</ecNumber>
    </recommendedName>
    <alternativeName>
        <fullName evidence="6">5'-adenylylsulfate reductase</fullName>
    </alternativeName>
    <alternativeName>
        <fullName evidence="6">Thioredoxin-dependent 5'-adenylylsulfate reductase</fullName>
    </alternativeName>
</protein>
<dbReference type="EMBL" id="SOQW01000001">
    <property type="protein sequence ID" value="TDX95295.1"/>
    <property type="molecule type" value="Genomic_DNA"/>
</dbReference>
<dbReference type="NCBIfam" id="TIGR00434">
    <property type="entry name" value="cysH"/>
    <property type="match status" value="1"/>
</dbReference>
<dbReference type="Proteomes" id="UP000295709">
    <property type="component" value="Unassembled WGS sequence"/>
</dbReference>
<evidence type="ECO:0000256" key="3">
    <source>
        <dbReference type="ARBA" id="ARBA00023002"/>
    </source>
</evidence>
<dbReference type="PANTHER" id="PTHR46482">
    <property type="entry name" value="5'-ADENYLYLSULFATE REDUCTASE 3, CHLOROPLASTIC"/>
    <property type="match status" value="1"/>
</dbReference>
<keyword evidence="3 6" id="KW-0560">Oxidoreductase</keyword>
<evidence type="ECO:0000259" key="7">
    <source>
        <dbReference type="Pfam" id="PF01507"/>
    </source>
</evidence>
<dbReference type="Gene3D" id="3.40.50.620">
    <property type="entry name" value="HUPs"/>
    <property type="match status" value="1"/>
</dbReference>
<reference evidence="8 9" key="1">
    <citation type="submission" date="2019-03" db="EMBL/GenBank/DDBJ databases">
        <title>Genomic Encyclopedia of Archaeal and Bacterial Type Strains, Phase II (KMG-II): from individual species to whole genera.</title>
        <authorList>
            <person name="Goeker M."/>
        </authorList>
    </citation>
    <scope>NUCLEOTIDE SEQUENCE [LARGE SCALE GENOMIC DNA]</scope>
    <source>
        <strain evidence="8 9">DSM 15235</strain>
    </source>
</reference>
<evidence type="ECO:0000256" key="2">
    <source>
        <dbReference type="ARBA" id="ARBA00022723"/>
    </source>
</evidence>
<evidence type="ECO:0000313" key="8">
    <source>
        <dbReference type="EMBL" id="TDX95295.1"/>
    </source>
</evidence>
<evidence type="ECO:0000256" key="6">
    <source>
        <dbReference type="HAMAP-Rule" id="MF_00063"/>
    </source>
</evidence>
<dbReference type="EC" id="1.8.4.10" evidence="6"/>
<dbReference type="PIRSF" id="PIRSF000857">
    <property type="entry name" value="PAPS_reductase"/>
    <property type="match status" value="1"/>
</dbReference>
<gene>
    <name evidence="6" type="primary">cysH</name>
    <name evidence="8" type="ORF">BCF50_1072</name>
</gene>
<comment type="caution">
    <text evidence="8">The sequence shown here is derived from an EMBL/GenBank/DDBJ whole genome shotgun (WGS) entry which is preliminary data.</text>
</comment>
<comment type="cofactor">
    <cofactor evidence="6">
        <name>[4Fe-4S] cluster</name>
        <dbReference type="ChEBI" id="CHEBI:49883"/>
    </cofactor>
    <text evidence="6">Binds 1 [4Fe-4S] cluster per subunit.</text>
</comment>
<dbReference type="HAMAP" id="MF_00063">
    <property type="entry name" value="CysH"/>
    <property type="match status" value="1"/>
</dbReference>
<feature type="binding site" evidence="6">
    <location>
        <position position="225"/>
    </location>
    <ligand>
        <name>[4Fe-4S] cluster</name>
        <dbReference type="ChEBI" id="CHEBI:49883"/>
    </ligand>
</feature>
<name>A0ABY2G223_9FLAO</name>
<feature type="active site" description="Nucleophile; cysteine thiosulfonate intermediate" evidence="6">
    <location>
        <position position="250"/>
    </location>
</feature>
<feature type="binding site" evidence="6">
    <location>
        <position position="222"/>
    </location>
    <ligand>
        <name>[4Fe-4S] cluster</name>
        <dbReference type="ChEBI" id="CHEBI:49883"/>
    </ligand>
</feature>
<evidence type="ECO:0000256" key="5">
    <source>
        <dbReference type="ARBA" id="ARBA00023014"/>
    </source>
</evidence>
<feature type="binding site" evidence="6">
    <location>
        <position position="140"/>
    </location>
    <ligand>
        <name>[4Fe-4S] cluster</name>
        <dbReference type="ChEBI" id="CHEBI:49883"/>
    </ligand>
</feature>
<keyword evidence="9" id="KW-1185">Reference proteome</keyword>
<dbReference type="SUPFAM" id="SSF52402">
    <property type="entry name" value="Adenine nucleotide alpha hydrolases-like"/>
    <property type="match status" value="1"/>
</dbReference>
<dbReference type="NCBIfam" id="NF002537">
    <property type="entry name" value="PRK02090.1"/>
    <property type="match status" value="1"/>
</dbReference>
<comment type="pathway">
    <text evidence="6">Sulfur metabolism; hydrogen sulfide biosynthesis; sulfite from sulfate.</text>
</comment>
<feature type="domain" description="Phosphoadenosine phosphosulphate reductase" evidence="7">
    <location>
        <begin position="56"/>
        <end position="228"/>
    </location>
</feature>
<accession>A0ABY2G223</accession>
<comment type="function">
    <text evidence="6">Catalyzes the formation of sulfite from adenosine 5'-phosphosulfate (APS) using thioredoxin as an electron donor.</text>
</comment>
<keyword evidence="2 6" id="KW-0479">Metal-binding</keyword>
<evidence type="ECO:0000256" key="4">
    <source>
        <dbReference type="ARBA" id="ARBA00023004"/>
    </source>
</evidence>
<keyword evidence="5 6" id="KW-0411">Iron-sulfur</keyword>
<proteinExistence type="inferred from homology"/>
<dbReference type="Pfam" id="PF01507">
    <property type="entry name" value="PAPS_reduct"/>
    <property type="match status" value="1"/>
</dbReference>
<dbReference type="CDD" id="cd23945">
    <property type="entry name" value="PAPS_reductase"/>
    <property type="match status" value="1"/>
</dbReference>
<dbReference type="InterPro" id="IPR014729">
    <property type="entry name" value="Rossmann-like_a/b/a_fold"/>
</dbReference>
<comment type="catalytic activity">
    <reaction evidence="6">
        <text>[thioredoxin]-disulfide + sulfite + AMP + 2 H(+) = adenosine 5'-phosphosulfate + [thioredoxin]-dithiol</text>
        <dbReference type="Rhea" id="RHEA:21976"/>
        <dbReference type="Rhea" id="RHEA-COMP:10698"/>
        <dbReference type="Rhea" id="RHEA-COMP:10700"/>
        <dbReference type="ChEBI" id="CHEBI:15378"/>
        <dbReference type="ChEBI" id="CHEBI:17359"/>
        <dbReference type="ChEBI" id="CHEBI:29950"/>
        <dbReference type="ChEBI" id="CHEBI:50058"/>
        <dbReference type="ChEBI" id="CHEBI:58243"/>
        <dbReference type="ChEBI" id="CHEBI:456215"/>
        <dbReference type="EC" id="1.8.4.10"/>
    </reaction>
</comment>